<accession>A0ABW5G7J1</accession>
<dbReference type="RefSeq" id="WP_345388412.1">
    <property type="nucleotide sequence ID" value="NZ_BAABHG010000003.1"/>
</dbReference>
<organism evidence="1 2">
    <name type="scientific">Amycolatopsis samaneae</name>
    <dbReference type="NCBI Taxonomy" id="664691"/>
    <lineage>
        <taxon>Bacteria</taxon>
        <taxon>Bacillati</taxon>
        <taxon>Actinomycetota</taxon>
        <taxon>Actinomycetes</taxon>
        <taxon>Pseudonocardiales</taxon>
        <taxon>Pseudonocardiaceae</taxon>
        <taxon>Amycolatopsis</taxon>
    </lineage>
</organism>
<dbReference type="EMBL" id="JBHUKU010000002">
    <property type="protein sequence ID" value="MFD2457259.1"/>
    <property type="molecule type" value="Genomic_DNA"/>
</dbReference>
<name>A0ABW5G7J1_9PSEU</name>
<reference evidence="2" key="1">
    <citation type="journal article" date="2019" name="Int. J. Syst. Evol. Microbiol.">
        <title>The Global Catalogue of Microorganisms (GCM) 10K type strain sequencing project: providing services to taxonomists for standard genome sequencing and annotation.</title>
        <authorList>
            <consortium name="The Broad Institute Genomics Platform"/>
            <consortium name="The Broad Institute Genome Sequencing Center for Infectious Disease"/>
            <person name="Wu L."/>
            <person name="Ma J."/>
        </authorList>
    </citation>
    <scope>NUCLEOTIDE SEQUENCE [LARGE SCALE GENOMIC DNA]</scope>
    <source>
        <strain evidence="2">CGMCC 4.7643</strain>
    </source>
</reference>
<dbReference type="Proteomes" id="UP001597419">
    <property type="component" value="Unassembled WGS sequence"/>
</dbReference>
<comment type="caution">
    <text evidence="1">The sequence shown here is derived from an EMBL/GenBank/DDBJ whole genome shotgun (WGS) entry which is preliminary data.</text>
</comment>
<gene>
    <name evidence="1" type="ORF">ACFSYJ_01545</name>
</gene>
<sequence>MKDQGPPEATWRSRLAMTATRLDGRPARLVVGVVVIDGRYDVALQTNDDAPVLLREAKPVTLSTLLHQAYADRPFCGPGADG</sequence>
<evidence type="ECO:0000313" key="2">
    <source>
        <dbReference type="Proteomes" id="UP001597419"/>
    </source>
</evidence>
<protein>
    <submittedName>
        <fullName evidence="1">Uncharacterized protein</fullName>
    </submittedName>
</protein>
<evidence type="ECO:0000313" key="1">
    <source>
        <dbReference type="EMBL" id="MFD2457259.1"/>
    </source>
</evidence>
<proteinExistence type="predicted"/>
<keyword evidence="2" id="KW-1185">Reference proteome</keyword>